<keyword evidence="4" id="KW-1185">Reference proteome</keyword>
<evidence type="ECO:0000256" key="2">
    <source>
        <dbReference type="SAM" id="Phobius"/>
    </source>
</evidence>
<keyword evidence="2" id="KW-0812">Transmembrane</keyword>
<accession>A0ABR9ZRQ3</accession>
<reference evidence="3 4" key="1">
    <citation type="submission" date="2020-11" db="EMBL/GenBank/DDBJ databases">
        <title>Fusibacter basophilias sp. nov.</title>
        <authorList>
            <person name="Qiu D."/>
        </authorList>
    </citation>
    <scope>NUCLEOTIDE SEQUENCE [LARGE SCALE GENOMIC DNA]</scope>
    <source>
        <strain evidence="3 4">Q10-2</strain>
    </source>
</reference>
<proteinExistence type="predicted"/>
<gene>
    <name evidence="3" type="ORF">ISU02_08335</name>
</gene>
<dbReference type="Gene3D" id="2.20.28.30">
    <property type="entry name" value="RNA polymerase ii, chain L"/>
    <property type="match status" value="1"/>
</dbReference>
<keyword evidence="2" id="KW-0472">Membrane</keyword>
<protein>
    <recommendedName>
        <fullName evidence="5">Replication restart DNA helicase PriA</fullName>
    </recommendedName>
</protein>
<dbReference type="PANTHER" id="PTHR37826:SF3">
    <property type="entry name" value="J DOMAIN-CONTAINING PROTEIN"/>
    <property type="match status" value="1"/>
</dbReference>
<name>A0ABR9ZRQ3_9FIRM</name>
<feature type="transmembrane region" description="Helical" evidence="2">
    <location>
        <begin position="382"/>
        <end position="404"/>
    </location>
</feature>
<dbReference type="PANTHER" id="PTHR37826">
    <property type="entry name" value="FLOTILLIN BAND_7_5 DOMAIN PROTEIN"/>
    <property type="match status" value="1"/>
</dbReference>
<dbReference type="Proteomes" id="UP000614200">
    <property type="component" value="Unassembled WGS sequence"/>
</dbReference>
<evidence type="ECO:0000313" key="3">
    <source>
        <dbReference type="EMBL" id="MBF4693125.1"/>
    </source>
</evidence>
<feature type="compositionally biased region" description="Basic and acidic residues" evidence="1">
    <location>
        <begin position="1"/>
        <end position="18"/>
    </location>
</feature>
<evidence type="ECO:0008006" key="5">
    <source>
        <dbReference type="Google" id="ProtNLM"/>
    </source>
</evidence>
<organism evidence="3 4">
    <name type="scientific">Fusibacter ferrireducens</name>
    <dbReference type="NCBI Taxonomy" id="2785058"/>
    <lineage>
        <taxon>Bacteria</taxon>
        <taxon>Bacillati</taxon>
        <taxon>Bacillota</taxon>
        <taxon>Clostridia</taxon>
        <taxon>Eubacteriales</taxon>
        <taxon>Eubacteriales Family XII. Incertae Sedis</taxon>
        <taxon>Fusibacter</taxon>
    </lineage>
</organism>
<evidence type="ECO:0000313" key="4">
    <source>
        <dbReference type="Proteomes" id="UP000614200"/>
    </source>
</evidence>
<feature type="region of interest" description="Disordered" evidence="1">
    <location>
        <begin position="1"/>
        <end position="43"/>
    </location>
</feature>
<evidence type="ECO:0000256" key="1">
    <source>
        <dbReference type="SAM" id="MobiDB-lite"/>
    </source>
</evidence>
<dbReference type="RefSeq" id="WP_194701354.1">
    <property type="nucleotide sequence ID" value="NZ_JADKNH010000004.1"/>
</dbReference>
<comment type="caution">
    <text evidence="3">The sequence shown here is derived from an EMBL/GenBank/DDBJ whole genome shotgun (WGS) entry which is preliminary data.</text>
</comment>
<dbReference type="EMBL" id="JADKNH010000004">
    <property type="protein sequence ID" value="MBF4693125.1"/>
    <property type="molecule type" value="Genomic_DNA"/>
</dbReference>
<keyword evidence="2" id="KW-1133">Transmembrane helix</keyword>
<sequence>MKKRDNLGIDDRLKHDPSEIEDQATSFMEGHEGGAESDDDEPVAGEYESNFENSLVTQCPACAGNMVFNPEAGNLKCPYCGTEKEIASDNKAIEERCFESALAEGARTWNDDDIKSFSCKNCGAELIFDAHTQAQFCNYCGSSHITFQEAENTIPPQYLVPFSVTEKLAGDHFKEWITKRWFAPNDLKNSYKNNKLLGTYIPHWTYDSNTYSYYTAQRGDYYYVTRTRTVNGKTETYQERRTRWTPVSGDYSRFFDDVLIRASKKVDDKLINKIQPFTLGELKGYKPEYLSGFYAERYSVALEEGWEEGKIEIDRDLNAEIKRKIGGDTIRFLNIKTQYNDVTFKHILLPVWLSSFNYHEKVFQFMINGQSGKVIGEYPKSVIKITLAVLAALIVIAIVAYVFMGSDDPTMINQLETLYFS</sequence>